<evidence type="ECO:0000256" key="1">
    <source>
        <dbReference type="ARBA" id="ARBA00004127"/>
    </source>
</evidence>
<protein>
    <submittedName>
        <fullName evidence="6">Isoprenylcysteine carboxylmethyltransferase family protein</fullName>
    </submittedName>
</protein>
<sequence>MIYTTPCAFAFSLFCFLSFTWALYRHFESPGQMPHNMRALSIFSLVAYVTFLAIGLLSEPGPWQVGGAIALFIASAIIFWSAVSATRKGGLHVAHEDAVSQEIVTRGPYRFLRHPFYVAYRLFWLATALIGGPVLWMFTLAFFVWYAILAREEEKRLLQSELGSSYKAYLSKRGLFKSGGFRHAETGTHKTVHASILARAMATFRFR</sequence>
<organism evidence="6 7">
    <name type="scientific">Candidatus Kirkpatrickella diaphorinae</name>
    <dbReference type="NCBI Taxonomy" id="2984322"/>
    <lineage>
        <taxon>Bacteria</taxon>
        <taxon>Pseudomonadati</taxon>
        <taxon>Pseudomonadota</taxon>
        <taxon>Alphaproteobacteria</taxon>
        <taxon>Acetobacterales</taxon>
        <taxon>Acetobacteraceae</taxon>
        <taxon>Candidatus Kirkpatrickella</taxon>
    </lineage>
</organism>
<evidence type="ECO:0000256" key="4">
    <source>
        <dbReference type="ARBA" id="ARBA00023136"/>
    </source>
</evidence>
<keyword evidence="7" id="KW-1185">Reference proteome</keyword>
<dbReference type="Gene3D" id="1.20.120.1630">
    <property type="match status" value="1"/>
</dbReference>
<evidence type="ECO:0000313" key="6">
    <source>
        <dbReference type="EMBL" id="UYH51123.1"/>
    </source>
</evidence>
<dbReference type="Pfam" id="PF04191">
    <property type="entry name" value="PEMT"/>
    <property type="match status" value="1"/>
</dbReference>
<dbReference type="InterPro" id="IPR007318">
    <property type="entry name" value="Phopholipid_MeTrfase"/>
</dbReference>
<name>A0ABY6GHZ1_9PROT</name>
<gene>
    <name evidence="6" type="ORF">N5W20_08545</name>
</gene>
<dbReference type="EMBL" id="CP107052">
    <property type="protein sequence ID" value="UYH51123.1"/>
    <property type="molecule type" value="Genomic_DNA"/>
</dbReference>
<feature type="transmembrane region" description="Helical" evidence="5">
    <location>
        <begin position="122"/>
        <end position="149"/>
    </location>
</feature>
<feature type="transmembrane region" description="Helical" evidence="5">
    <location>
        <begin position="38"/>
        <end position="58"/>
    </location>
</feature>
<evidence type="ECO:0000313" key="7">
    <source>
        <dbReference type="Proteomes" id="UP001163831"/>
    </source>
</evidence>
<keyword evidence="4 5" id="KW-0472">Membrane</keyword>
<evidence type="ECO:0000256" key="5">
    <source>
        <dbReference type="SAM" id="Phobius"/>
    </source>
</evidence>
<dbReference type="Proteomes" id="UP001163831">
    <property type="component" value="Chromosome"/>
</dbReference>
<proteinExistence type="predicted"/>
<evidence type="ECO:0000256" key="2">
    <source>
        <dbReference type="ARBA" id="ARBA00022692"/>
    </source>
</evidence>
<keyword evidence="3 5" id="KW-1133">Transmembrane helix</keyword>
<keyword evidence="2 5" id="KW-0812">Transmembrane</keyword>
<reference evidence="6" key="1">
    <citation type="submission" date="2022-10" db="EMBL/GenBank/DDBJ databases">
        <title>Candidatus Kirkpatrella diaphorinas gen. nov., sp. nov., an uncultured endosymbiont identified in a population of Diaphorina citri from Hawaii.</title>
        <authorList>
            <person name="Henry E.M."/>
            <person name="Carlson C.R."/>
            <person name="Kuo Y.-W."/>
        </authorList>
    </citation>
    <scope>NUCLEOTIDE SEQUENCE</scope>
    <source>
        <strain evidence="6">CADCRV1</strain>
    </source>
</reference>
<evidence type="ECO:0000256" key="3">
    <source>
        <dbReference type="ARBA" id="ARBA00022989"/>
    </source>
</evidence>
<comment type="subcellular location">
    <subcellularLocation>
        <location evidence="1">Endomembrane system</location>
        <topology evidence="1">Multi-pass membrane protein</topology>
    </subcellularLocation>
</comment>
<accession>A0ABY6GHZ1</accession>
<dbReference type="RefSeq" id="WP_319806717.1">
    <property type="nucleotide sequence ID" value="NZ_CP107052.1"/>
</dbReference>
<feature type="transmembrane region" description="Helical" evidence="5">
    <location>
        <begin position="65"/>
        <end position="83"/>
    </location>
</feature>